<name>A0ABT1QQI8_9GAMM</name>
<reference evidence="2" key="1">
    <citation type="submission" date="2022-07" db="EMBL/GenBank/DDBJ databases">
        <title>Tahibacter sp., a new gammaproteobacterium isolated from the silt sample collected at pig farm.</title>
        <authorList>
            <person name="Chen H."/>
        </authorList>
    </citation>
    <scope>NUCLEOTIDE SEQUENCE</scope>
    <source>
        <strain evidence="2">P2K</strain>
    </source>
</reference>
<dbReference type="Proteomes" id="UP001165498">
    <property type="component" value="Unassembled WGS sequence"/>
</dbReference>
<protein>
    <submittedName>
        <fullName evidence="2">DUF2959 domain-containing protein</fullName>
    </submittedName>
</protein>
<proteinExistence type="predicted"/>
<accession>A0ABT1QQI8</accession>
<dbReference type="RefSeq" id="WP_255913331.1">
    <property type="nucleotide sequence ID" value="NZ_JANFQO010000005.1"/>
</dbReference>
<evidence type="ECO:0000313" key="3">
    <source>
        <dbReference type="Proteomes" id="UP001165498"/>
    </source>
</evidence>
<dbReference type="InterPro" id="IPR021342">
    <property type="entry name" value="DUF2959"/>
</dbReference>
<dbReference type="EMBL" id="JANFQO010000005">
    <property type="protein sequence ID" value="MCQ4164542.1"/>
    <property type="molecule type" value="Genomic_DNA"/>
</dbReference>
<comment type="caution">
    <text evidence="2">The sequence shown here is derived from an EMBL/GenBank/DDBJ whole genome shotgun (WGS) entry which is preliminary data.</text>
</comment>
<dbReference type="Pfam" id="PF11172">
    <property type="entry name" value="DUF2959"/>
    <property type="match status" value="1"/>
</dbReference>
<sequence length="218" mass="24151">MNPGRRRWLALLGVFAFGLTACQSAYYGALEKVGIAKRDLLLDRVDAARNSQGKAEQAYVDALTQFRAVVSVDAGELESVYERLKASHDEAQARAQAFGKRIAAVESVAEALFKEWEGELAQYSDAGLRAKSKAQLERTRSRYRTLDQAMRRAEASFTPALKVLGDQVLYLKHNLNAAAIGAIKDELPRMQSDAANLQRDVQRATAEAERFIKEFRGG</sequence>
<feature type="coiled-coil region" evidence="1">
    <location>
        <begin position="187"/>
        <end position="214"/>
    </location>
</feature>
<gene>
    <name evidence="2" type="ORF">NM961_07445</name>
</gene>
<keyword evidence="3" id="KW-1185">Reference proteome</keyword>
<dbReference type="PROSITE" id="PS51257">
    <property type="entry name" value="PROKAR_LIPOPROTEIN"/>
    <property type="match status" value="1"/>
</dbReference>
<evidence type="ECO:0000313" key="2">
    <source>
        <dbReference type="EMBL" id="MCQ4164542.1"/>
    </source>
</evidence>
<evidence type="ECO:0000256" key="1">
    <source>
        <dbReference type="SAM" id="Coils"/>
    </source>
</evidence>
<keyword evidence="1" id="KW-0175">Coiled coil</keyword>
<organism evidence="2 3">
    <name type="scientific">Tahibacter harae</name>
    <dbReference type="NCBI Taxonomy" id="2963937"/>
    <lineage>
        <taxon>Bacteria</taxon>
        <taxon>Pseudomonadati</taxon>
        <taxon>Pseudomonadota</taxon>
        <taxon>Gammaproteobacteria</taxon>
        <taxon>Lysobacterales</taxon>
        <taxon>Rhodanobacteraceae</taxon>
        <taxon>Tahibacter</taxon>
    </lineage>
</organism>